<dbReference type="InterPro" id="IPR029000">
    <property type="entry name" value="Cyclophilin-like_dom_sf"/>
</dbReference>
<evidence type="ECO:0000259" key="4">
    <source>
        <dbReference type="PROSITE" id="PS50072"/>
    </source>
</evidence>
<comment type="caution">
    <text evidence="5">The sequence shown here is derived from an EMBL/GenBank/DDBJ whole genome shotgun (WGS) entry which is preliminary data.</text>
</comment>
<comment type="similarity">
    <text evidence="3">Belongs to the cyclophilin-type PPIase family.</text>
</comment>
<feature type="chain" id="PRO_5023104422" description="Peptidyl-prolyl cis-trans isomerase" evidence="3">
    <location>
        <begin position="26"/>
        <end position="294"/>
    </location>
</feature>
<dbReference type="AlphaFoldDB" id="A0A5C5ZG79"/>
<organism evidence="5 6">
    <name type="scientific">Pseudobythopirellula maris</name>
    <dbReference type="NCBI Taxonomy" id="2527991"/>
    <lineage>
        <taxon>Bacteria</taxon>
        <taxon>Pseudomonadati</taxon>
        <taxon>Planctomycetota</taxon>
        <taxon>Planctomycetia</taxon>
        <taxon>Pirellulales</taxon>
        <taxon>Lacipirellulaceae</taxon>
        <taxon>Pseudobythopirellula</taxon>
    </lineage>
</organism>
<dbReference type="InterPro" id="IPR018247">
    <property type="entry name" value="EF_Hand_1_Ca_BS"/>
</dbReference>
<dbReference type="PROSITE" id="PS50072">
    <property type="entry name" value="CSA_PPIASE_2"/>
    <property type="match status" value="1"/>
</dbReference>
<dbReference type="GO" id="GO:0003755">
    <property type="term" value="F:peptidyl-prolyl cis-trans isomerase activity"/>
    <property type="evidence" value="ECO:0007669"/>
    <property type="project" value="UniProtKB-UniRule"/>
</dbReference>
<dbReference type="PROSITE" id="PS00018">
    <property type="entry name" value="EF_HAND_1"/>
    <property type="match status" value="1"/>
</dbReference>
<evidence type="ECO:0000256" key="1">
    <source>
        <dbReference type="ARBA" id="ARBA00023110"/>
    </source>
</evidence>
<dbReference type="Pfam" id="PF00160">
    <property type="entry name" value="Pro_isomerase"/>
    <property type="match status" value="1"/>
</dbReference>
<dbReference type="EMBL" id="SJPQ01000006">
    <property type="protein sequence ID" value="TWT86148.1"/>
    <property type="molecule type" value="Genomic_DNA"/>
</dbReference>
<dbReference type="EC" id="5.2.1.8" evidence="3"/>
<keyword evidence="2 3" id="KW-0413">Isomerase</keyword>
<keyword evidence="3" id="KW-0732">Signal</keyword>
<feature type="domain" description="PPIase cyclophilin-type" evidence="4">
    <location>
        <begin position="34"/>
        <end position="184"/>
    </location>
</feature>
<dbReference type="InterPro" id="IPR002130">
    <property type="entry name" value="Cyclophilin-type_PPIase_dom"/>
</dbReference>
<evidence type="ECO:0000256" key="2">
    <source>
        <dbReference type="ARBA" id="ARBA00023235"/>
    </source>
</evidence>
<gene>
    <name evidence="5" type="primary">ppiA_3</name>
    <name evidence="5" type="ORF">Mal64_38880</name>
</gene>
<keyword evidence="6" id="KW-1185">Reference proteome</keyword>
<dbReference type="Proteomes" id="UP000315440">
    <property type="component" value="Unassembled WGS sequence"/>
</dbReference>
<dbReference type="PRINTS" id="PR00153">
    <property type="entry name" value="CSAPPISMRASE"/>
</dbReference>
<accession>A0A5C5ZG79</accession>
<proteinExistence type="inferred from homology"/>
<dbReference type="Gene3D" id="2.40.100.10">
    <property type="entry name" value="Cyclophilin-like"/>
    <property type="match status" value="1"/>
</dbReference>
<evidence type="ECO:0000313" key="6">
    <source>
        <dbReference type="Proteomes" id="UP000315440"/>
    </source>
</evidence>
<comment type="function">
    <text evidence="3">PPIases accelerate the folding of proteins. It catalyzes the cis-trans isomerization of proline imidic peptide bonds in oligopeptides.</text>
</comment>
<dbReference type="RefSeq" id="WP_197525900.1">
    <property type="nucleotide sequence ID" value="NZ_SJPQ01000006.1"/>
</dbReference>
<name>A0A5C5ZG79_9BACT</name>
<comment type="catalytic activity">
    <reaction evidence="3">
        <text>[protein]-peptidylproline (omega=180) = [protein]-peptidylproline (omega=0)</text>
        <dbReference type="Rhea" id="RHEA:16237"/>
        <dbReference type="Rhea" id="RHEA-COMP:10747"/>
        <dbReference type="Rhea" id="RHEA-COMP:10748"/>
        <dbReference type="ChEBI" id="CHEBI:83833"/>
        <dbReference type="ChEBI" id="CHEBI:83834"/>
        <dbReference type="EC" id="5.2.1.8"/>
    </reaction>
</comment>
<protein>
    <recommendedName>
        <fullName evidence="3">Peptidyl-prolyl cis-trans isomerase</fullName>
        <shortName evidence="3">PPIase</shortName>
        <ecNumber evidence="3">5.2.1.8</ecNumber>
    </recommendedName>
</protein>
<keyword evidence="1 3" id="KW-0697">Rotamase</keyword>
<dbReference type="InterPro" id="IPR044665">
    <property type="entry name" value="E_coli_cyclophilin_A-like"/>
</dbReference>
<dbReference type="PANTHER" id="PTHR43246">
    <property type="entry name" value="PEPTIDYL-PROLYL CIS-TRANS ISOMERASE CYP38, CHLOROPLASTIC"/>
    <property type="match status" value="1"/>
</dbReference>
<reference evidence="5 6" key="1">
    <citation type="submission" date="2019-02" db="EMBL/GenBank/DDBJ databases">
        <title>Deep-cultivation of Planctomycetes and their phenomic and genomic characterization uncovers novel biology.</title>
        <authorList>
            <person name="Wiegand S."/>
            <person name="Jogler M."/>
            <person name="Boedeker C."/>
            <person name="Pinto D."/>
            <person name="Vollmers J."/>
            <person name="Rivas-Marin E."/>
            <person name="Kohn T."/>
            <person name="Peeters S.H."/>
            <person name="Heuer A."/>
            <person name="Rast P."/>
            <person name="Oberbeckmann S."/>
            <person name="Bunk B."/>
            <person name="Jeske O."/>
            <person name="Meyerdierks A."/>
            <person name="Storesund J.E."/>
            <person name="Kallscheuer N."/>
            <person name="Luecker S."/>
            <person name="Lage O.M."/>
            <person name="Pohl T."/>
            <person name="Merkel B.J."/>
            <person name="Hornburger P."/>
            <person name="Mueller R.-W."/>
            <person name="Bruemmer F."/>
            <person name="Labrenz M."/>
            <person name="Spormann A.M."/>
            <person name="Op Den Camp H."/>
            <person name="Overmann J."/>
            <person name="Amann R."/>
            <person name="Jetten M.S.M."/>
            <person name="Mascher T."/>
            <person name="Medema M.H."/>
            <person name="Devos D.P."/>
            <person name="Kaster A.-K."/>
            <person name="Ovreas L."/>
            <person name="Rohde M."/>
            <person name="Galperin M.Y."/>
            <person name="Jogler C."/>
        </authorList>
    </citation>
    <scope>NUCLEOTIDE SEQUENCE [LARGE SCALE GENOMIC DNA]</scope>
    <source>
        <strain evidence="5 6">Mal64</strain>
    </source>
</reference>
<feature type="signal peptide" evidence="3">
    <location>
        <begin position="1"/>
        <end position="25"/>
    </location>
</feature>
<sequence length="294" mass="31148" precursor="true">MNFNARLTALAALASLLTLASDASAVIVRFDTVLGDIDVRLYQGATPQTTQNFINYADDGDWDGSFIHRSVPGFVIQGGGFSFSDQGGVSDVASDPAVMNEPGISNLRGTIAMAKVGGDPNSATSEWFFNLDDNSANLDFQNGGFTAFGRVLGDGMDVVDSIAALPRVNAGAPFDNLPVIDFEQPNVNLDELVVVNSVSVLNFADGDYDFDGDVDLNDRQVWLTSFGSTTLAEADGNGNGVVDAADFTIWRDSYNASSVSLSIPEPTGFVLTTAAVLLAGLRRPVSKSRRARRS</sequence>
<dbReference type="SUPFAM" id="SSF50891">
    <property type="entry name" value="Cyclophilin-like"/>
    <property type="match status" value="1"/>
</dbReference>
<evidence type="ECO:0000313" key="5">
    <source>
        <dbReference type="EMBL" id="TWT86148.1"/>
    </source>
</evidence>
<evidence type="ECO:0000256" key="3">
    <source>
        <dbReference type="RuleBase" id="RU363019"/>
    </source>
</evidence>